<protein>
    <submittedName>
        <fullName evidence="2">Uncharacterized protein</fullName>
    </submittedName>
</protein>
<dbReference type="PATRIC" id="fig|1223523.3.peg.2343"/>
<evidence type="ECO:0000313" key="3">
    <source>
        <dbReference type="Proteomes" id="UP000011740"/>
    </source>
</evidence>
<proteinExistence type="predicted"/>
<feature type="compositionally biased region" description="Pro residues" evidence="1">
    <location>
        <begin position="9"/>
        <end position="23"/>
    </location>
</feature>
<sequence length="317" mass="32444">MPETVPEDMPAPPVETQSPPPTAPFTLTPGGPPDVVTAVGGETGYPGIRITATGDEPVPPLDAYVALPRGMGLEFHPEGGANCLLTVRDAHGKTTAYPGNPSPDGRSLTFRGVDPALPGKGSASTAWVAVRASCGARPGNTALVFCLGDAASPSTTVRIADDIPFSVFPGGPPDIVLDHDHPVGYPGVRVRADDDGTVSPQDVYVALPREKRLRFHAESGPNHGLTVQDGHGTQHLFPGHAAPDGRAVLFPGVDLFLSGKGAESTVWVAVTAEPAGAPAGSAPPDAPAALKDPTALAFCVGVRTARSTPVVVDVRAR</sequence>
<accession>M3C914</accession>
<dbReference type="Proteomes" id="UP000011740">
    <property type="component" value="Unassembled WGS sequence"/>
</dbReference>
<organism evidence="2 3">
    <name type="scientific">Streptomyces mobaraensis (strain ATCC 29032 / DSM 40847 / JCM 4168 / NBRC 13819 / NCIMB 11159 / IPCR 16-22)</name>
    <dbReference type="NCBI Taxonomy" id="1223523"/>
    <lineage>
        <taxon>Bacteria</taxon>
        <taxon>Bacillati</taxon>
        <taxon>Actinomycetota</taxon>
        <taxon>Actinomycetes</taxon>
        <taxon>Kitasatosporales</taxon>
        <taxon>Streptomycetaceae</taxon>
        <taxon>Streptomyces</taxon>
    </lineage>
</organism>
<reference evidence="2 3" key="1">
    <citation type="journal article" date="2013" name="Genome Announc.">
        <title>Whole-Genome Shotgun Assembly and Analysis of the Genome of Streptomyces mobaraensis DSM 40847, a Strain for Industrial Production of Microbial Transglutaminase.</title>
        <authorList>
            <person name="Yang H."/>
            <person name="He T."/>
            <person name="Wu W."/>
            <person name="Zhu W."/>
            <person name="Lu B."/>
            <person name="Sun W."/>
        </authorList>
    </citation>
    <scope>NUCLEOTIDE SEQUENCE [LARGE SCALE GENOMIC DNA]</scope>
    <source>
        <strain evidence="2 3">DSM 40847</strain>
    </source>
</reference>
<dbReference type="eggNOG" id="ENOG50321WQ">
    <property type="taxonomic scope" value="Bacteria"/>
</dbReference>
<dbReference type="EMBL" id="AORZ01000027">
    <property type="protein sequence ID" value="EMF00436.1"/>
    <property type="molecule type" value="Genomic_DNA"/>
</dbReference>
<feature type="region of interest" description="Disordered" evidence="1">
    <location>
        <begin position="1"/>
        <end position="42"/>
    </location>
</feature>
<evidence type="ECO:0000256" key="1">
    <source>
        <dbReference type="SAM" id="MobiDB-lite"/>
    </source>
</evidence>
<evidence type="ECO:0000313" key="2">
    <source>
        <dbReference type="EMBL" id="EMF00436.1"/>
    </source>
</evidence>
<name>M3C914_STRM1</name>
<comment type="caution">
    <text evidence="2">The sequence shown here is derived from an EMBL/GenBank/DDBJ whole genome shotgun (WGS) entry which is preliminary data.</text>
</comment>
<gene>
    <name evidence="2" type="ORF">H340_11480</name>
</gene>
<dbReference type="AlphaFoldDB" id="M3C914"/>